<evidence type="ECO:0000313" key="3">
    <source>
        <dbReference type="Proteomes" id="UP001321473"/>
    </source>
</evidence>
<dbReference type="InterPro" id="IPR032979">
    <property type="entry name" value="ENGase"/>
</dbReference>
<dbReference type="Pfam" id="PF03644">
    <property type="entry name" value="Glyco_hydro_85"/>
    <property type="match status" value="1"/>
</dbReference>
<dbReference type="GO" id="GO:0005829">
    <property type="term" value="C:cytosol"/>
    <property type="evidence" value="ECO:0007669"/>
    <property type="project" value="UniProtKB-SubCell"/>
</dbReference>
<dbReference type="Gene3D" id="3.20.20.80">
    <property type="entry name" value="Glycosidases"/>
    <property type="match status" value="1"/>
</dbReference>
<dbReference type="AlphaFoldDB" id="A0AAQ4EJ43"/>
<name>A0AAQ4EJ43_AMBAM</name>
<accession>A0AAQ4EJ43</accession>
<proteinExistence type="predicted"/>
<dbReference type="Proteomes" id="UP001321473">
    <property type="component" value="Unassembled WGS sequence"/>
</dbReference>
<dbReference type="EMBL" id="JARKHS020015057">
    <property type="protein sequence ID" value="KAK8774757.1"/>
    <property type="molecule type" value="Genomic_DNA"/>
</dbReference>
<comment type="caution">
    <text evidence="2">The sequence shown here is derived from an EMBL/GenBank/DDBJ whole genome shotgun (WGS) entry which is preliminary data.</text>
</comment>
<evidence type="ECO:0000313" key="2">
    <source>
        <dbReference type="EMBL" id="KAK8774757.1"/>
    </source>
</evidence>
<gene>
    <name evidence="2" type="ORF">V5799_010711</name>
</gene>
<dbReference type="PANTHER" id="PTHR13246">
    <property type="entry name" value="ENDO BETA N-ACETYLGLUCOSAMINIDASE"/>
    <property type="match status" value="1"/>
</dbReference>
<dbReference type="GO" id="GO:0033925">
    <property type="term" value="F:mannosyl-glycoprotein endo-beta-N-acetylglucosaminidase activity"/>
    <property type="evidence" value="ECO:0007669"/>
    <property type="project" value="UniProtKB-EC"/>
</dbReference>
<dbReference type="InterPro" id="IPR005201">
    <property type="entry name" value="TIM_ENGase"/>
</dbReference>
<protein>
    <recommendedName>
        <fullName evidence="1">Cytosolic endo-beta-N-acetylglucosaminidase TIM barrel domain-containing protein</fullName>
    </recommendedName>
</protein>
<keyword evidence="3" id="KW-1185">Reference proteome</keyword>
<organism evidence="2 3">
    <name type="scientific">Amblyomma americanum</name>
    <name type="common">Lone star tick</name>
    <dbReference type="NCBI Taxonomy" id="6943"/>
    <lineage>
        <taxon>Eukaryota</taxon>
        <taxon>Metazoa</taxon>
        <taxon>Ecdysozoa</taxon>
        <taxon>Arthropoda</taxon>
        <taxon>Chelicerata</taxon>
        <taxon>Arachnida</taxon>
        <taxon>Acari</taxon>
        <taxon>Parasitiformes</taxon>
        <taxon>Ixodida</taxon>
        <taxon>Ixodoidea</taxon>
        <taxon>Ixodidae</taxon>
        <taxon>Amblyomminae</taxon>
        <taxon>Amblyomma</taxon>
    </lineage>
</organism>
<dbReference type="PANTHER" id="PTHR13246:SF1">
    <property type="entry name" value="CYTOSOLIC ENDO-BETA-N-ACETYLGLUCOSAMINIDASE"/>
    <property type="match status" value="1"/>
</dbReference>
<evidence type="ECO:0000259" key="1">
    <source>
        <dbReference type="Pfam" id="PF03644"/>
    </source>
</evidence>
<reference evidence="2 3" key="1">
    <citation type="journal article" date="2023" name="Arcadia Sci">
        <title>De novo assembly of a long-read Amblyomma americanum tick genome.</title>
        <authorList>
            <person name="Chou S."/>
            <person name="Poskanzer K.E."/>
            <person name="Rollins M."/>
            <person name="Thuy-Boun P.S."/>
        </authorList>
    </citation>
    <scope>NUCLEOTIDE SEQUENCE [LARGE SCALE GENOMIC DNA]</scope>
    <source>
        <strain evidence="2">F_SG_1</strain>
        <tissue evidence="2">Salivary glands</tissue>
    </source>
</reference>
<sequence>MASSSNATGLKRCCSSPRAVLAVTRVTVYVGIDVFAPETKHLGGNEAVKAVEIARKHGSSSAILAASYVYETQDEKELAANQCRFWNSPECCCAKWRVRTLPLRTSFCQGFGKKLFEAGNVRR</sequence>
<feature type="domain" description="Cytosolic endo-beta-N-acetylglucosaminidase TIM barrel" evidence="1">
    <location>
        <begin position="25"/>
        <end position="114"/>
    </location>
</feature>